<dbReference type="Pfam" id="PF00378">
    <property type="entry name" value="ECH_1"/>
    <property type="match status" value="1"/>
</dbReference>
<keyword evidence="4" id="KW-0443">Lipid metabolism</keyword>
<comment type="similarity">
    <text evidence="1 7">Belongs to the enoyl-CoA hydratase/isomerase family.</text>
</comment>
<dbReference type="InterPro" id="IPR014748">
    <property type="entry name" value="Enoyl-CoA_hydra_C"/>
</dbReference>
<sequence>MSETKLSELAIQEPRMIIVEVVGAKKNVALVRLNRPEALNALCSQLMDELAVALLKLDMNTEIRVIVLTGNEKAFAAGADIKEMRELEFAQVFGGGYLANWSALSDVKKPVIAAVNGFALGGGSELALMCDIIYAGDTAQFGQPEVNVGTMPGAGGTQRWPRFTSKSFAMEVCLTGSRITAHEAKDAGLVNRVYPAADLVAETIKLAEKIAEKSPIIVQTIKESVNSAYETTLNQGLRMERRLFHSTFATNDRKEGMKAFSEKRTPEWTSS</sequence>
<dbReference type="EMBL" id="CAJGYM010000001">
    <property type="protein sequence ID" value="CAD6184367.1"/>
    <property type="molecule type" value="Genomic_DNA"/>
</dbReference>
<dbReference type="AlphaFoldDB" id="A0A8S1GM61"/>
<keyword evidence="3" id="KW-0276">Fatty acid metabolism</keyword>
<dbReference type="GO" id="GO:0005739">
    <property type="term" value="C:mitochondrion"/>
    <property type="evidence" value="ECO:0007669"/>
    <property type="project" value="TreeGrafter"/>
</dbReference>
<dbReference type="EC" id="4.2.1.17" evidence="2"/>
<evidence type="ECO:0000256" key="5">
    <source>
        <dbReference type="ARBA" id="ARBA00023239"/>
    </source>
</evidence>
<name>A0A8S1GM61_9PELO</name>
<dbReference type="GO" id="GO:0006635">
    <property type="term" value="P:fatty acid beta-oxidation"/>
    <property type="evidence" value="ECO:0007669"/>
    <property type="project" value="TreeGrafter"/>
</dbReference>
<comment type="caution">
    <text evidence="8">The sequence shown here is derived from an EMBL/GenBank/DDBJ whole genome shotgun (WGS) entry which is preliminary data.</text>
</comment>
<dbReference type="GO" id="GO:0004300">
    <property type="term" value="F:enoyl-CoA hydratase activity"/>
    <property type="evidence" value="ECO:0007669"/>
    <property type="project" value="UniProtKB-EC"/>
</dbReference>
<evidence type="ECO:0000313" key="8">
    <source>
        <dbReference type="EMBL" id="CAD6184367.1"/>
    </source>
</evidence>
<dbReference type="PANTHER" id="PTHR11941:SF31">
    <property type="entry name" value="ENOYL-COA HYDRATASE"/>
    <property type="match status" value="1"/>
</dbReference>
<dbReference type="Proteomes" id="UP000835052">
    <property type="component" value="Unassembled WGS sequence"/>
</dbReference>
<dbReference type="InterPro" id="IPR018376">
    <property type="entry name" value="Enoyl-CoA_hyd/isom_CS"/>
</dbReference>
<dbReference type="CDD" id="cd06558">
    <property type="entry name" value="crotonase-like"/>
    <property type="match status" value="1"/>
</dbReference>
<dbReference type="FunFam" id="3.90.226.10:FF:000019">
    <property type="entry name" value="Enoyl-CoA hydratase, mitochondrial"/>
    <property type="match status" value="1"/>
</dbReference>
<dbReference type="FunFam" id="1.10.12.10:FF:000001">
    <property type="entry name" value="Probable enoyl-CoA hydratase, mitochondrial"/>
    <property type="match status" value="1"/>
</dbReference>
<evidence type="ECO:0000256" key="6">
    <source>
        <dbReference type="ARBA" id="ARBA00073937"/>
    </source>
</evidence>
<evidence type="ECO:0000313" key="9">
    <source>
        <dbReference type="Proteomes" id="UP000835052"/>
    </source>
</evidence>
<dbReference type="Gene3D" id="3.90.226.10">
    <property type="entry name" value="2-enoyl-CoA Hydratase, Chain A, domain 1"/>
    <property type="match status" value="1"/>
</dbReference>
<gene>
    <name evidence="8" type="ORF">CAUJ_LOCUS286</name>
</gene>
<dbReference type="InterPro" id="IPR001753">
    <property type="entry name" value="Enoyl-CoA_hydra/iso"/>
</dbReference>
<reference evidence="8" key="1">
    <citation type="submission" date="2020-10" db="EMBL/GenBank/DDBJ databases">
        <authorList>
            <person name="Kikuchi T."/>
        </authorList>
    </citation>
    <scope>NUCLEOTIDE SEQUENCE</scope>
    <source>
        <strain evidence="8">NKZ352</strain>
    </source>
</reference>
<keyword evidence="5" id="KW-0456">Lyase</keyword>
<dbReference type="Gene3D" id="1.10.12.10">
    <property type="entry name" value="Lyase 2-enoyl-coa Hydratase, Chain A, domain 2"/>
    <property type="match status" value="1"/>
</dbReference>
<dbReference type="PROSITE" id="PS00166">
    <property type="entry name" value="ENOYL_COA_HYDRATASE"/>
    <property type="match status" value="1"/>
</dbReference>
<accession>A0A8S1GM61</accession>
<evidence type="ECO:0000256" key="1">
    <source>
        <dbReference type="ARBA" id="ARBA00005254"/>
    </source>
</evidence>
<dbReference type="SUPFAM" id="SSF52096">
    <property type="entry name" value="ClpP/crotonase"/>
    <property type="match status" value="1"/>
</dbReference>
<evidence type="ECO:0000256" key="2">
    <source>
        <dbReference type="ARBA" id="ARBA00012076"/>
    </source>
</evidence>
<evidence type="ECO:0000256" key="4">
    <source>
        <dbReference type="ARBA" id="ARBA00023098"/>
    </source>
</evidence>
<dbReference type="OrthoDB" id="2018133at2759"/>
<protein>
    <recommendedName>
        <fullName evidence="6">Probable enoyl-CoA hydratase, mitochondrial</fullName>
        <ecNumber evidence="2">4.2.1.17</ecNumber>
    </recommendedName>
</protein>
<organism evidence="8 9">
    <name type="scientific">Caenorhabditis auriculariae</name>
    <dbReference type="NCBI Taxonomy" id="2777116"/>
    <lineage>
        <taxon>Eukaryota</taxon>
        <taxon>Metazoa</taxon>
        <taxon>Ecdysozoa</taxon>
        <taxon>Nematoda</taxon>
        <taxon>Chromadorea</taxon>
        <taxon>Rhabditida</taxon>
        <taxon>Rhabditina</taxon>
        <taxon>Rhabditomorpha</taxon>
        <taxon>Rhabditoidea</taxon>
        <taxon>Rhabditidae</taxon>
        <taxon>Peloderinae</taxon>
        <taxon>Caenorhabditis</taxon>
    </lineage>
</organism>
<evidence type="ECO:0000256" key="3">
    <source>
        <dbReference type="ARBA" id="ARBA00022832"/>
    </source>
</evidence>
<evidence type="ECO:0000256" key="7">
    <source>
        <dbReference type="RuleBase" id="RU003707"/>
    </source>
</evidence>
<proteinExistence type="inferred from homology"/>
<dbReference type="InterPro" id="IPR029045">
    <property type="entry name" value="ClpP/crotonase-like_dom_sf"/>
</dbReference>
<dbReference type="PANTHER" id="PTHR11941">
    <property type="entry name" value="ENOYL-COA HYDRATASE-RELATED"/>
    <property type="match status" value="1"/>
</dbReference>
<keyword evidence="9" id="KW-1185">Reference proteome</keyword>